<dbReference type="SMART" id="SM00382">
    <property type="entry name" value="AAA"/>
    <property type="match status" value="1"/>
</dbReference>
<dbReference type="InterPro" id="IPR041048">
    <property type="entry name" value="RuvB-like_C"/>
</dbReference>
<gene>
    <name evidence="10" type="ORF">BOKJ2_LOCUS13337</name>
</gene>
<dbReference type="InterPro" id="IPR027417">
    <property type="entry name" value="P-loop_NTPase"/>
</dbReference>
<dbReference type="InterPro" id="IPR012340">
    <property type="entry name" value="NA-bd_OB-fold"/>
</dbReference>
<proteinExistence type="inferred from homology"/>
<sequence length="456" mass="50322">MMEVDEKPVSISTNVQQENNAAIKSRVAAHSHVKGLGLDPATGDAIDKSTGFIGQKQAREAAGIIVELVKQKKMAGRGVLFSGKPGTGKTAIALAIAQELGDKIPFVPMVASEVYSSEVKKTEVLMENFRRAINVRMMEKKEVYEGEVVQVTPFEQEGVNFGYGKTISHVEIILKTAKGSKKLKLDPSVYDDLLKQKVEVGDVIYIDVKAASVKRVGRSDVFASEFDVDADVYVPMPKGDVYKVKDVVQFCSLHDFDVANINPNGGQGDALSFFNQLMKPKKTEITEMLREQVNKVVNNFIEEGVAELLPGVLFIDEVHMLDLECFTFLHRALESPISPIVVFATNRNLNSVDKNEPCIPLDLLDRLLIVHTKPYDKFEIGSIVKVRADAEGVKLSEKSVEKLSNVGKEASLRYVMQLLTPAKVLAQLNGRDIIEPQDIEDCESLFLDGKRSAKIV</sequence>
<dbReference type="Pfam" id="PF06068">
    <property type="entry name" value="TIP49"/>
    <property type="match status" value="1"/>
</dbReference>
<keyword evidence="7 8" id="KW-0539">Nucleus</keyword>
<dbReference type="Proteomes" id="UP000783686">
    <property type="component" value="Unassembled WGS sequence"/>
</dbReference>
<dbReference type="InterPro" id="IPR003593">
    <property type="entry name" value="AAA+_ATPase"/>
</dbReference>
<comment type="similarity">
    <text evidence="2 8">Belongs to the RuvB family.</text>
</comment>
<evidence type="ECO:0000256" key="6">
    <source>
        <dbReference type="ARBA" id="ARBA00022840"/>
    </source>
</evidence>
<dbReference type="InterPro" id="IPR027238">
    <property type="entry name" value="RuvB-like"/>
</dbReference>
<keyword evidence="6 8" id="KW-0067">ATP-binding</keyword>
<comment type="subcellular location">
    <subcellularLocation>
        <location evidence="1">Nucleus</location>
    </subcellularLocation>
</comment>
<dbReference type="InterPro" id="IPR042487">
    <property type="entry name" value="RuvBL1/2_DNA/RNA_bd_dom"/>
</dbReference>
<keyword evidence="5 8" id="KW-0347">Helicase</keyword>
<dbReference type="InterPro" id="IPR010339">
    <property type="entry name" value="TIP49_P-loop"/>
</dbReference>
<evidence type="ECO:0000256" key="7">
    <source>
        <dbReference type="ARBA" id="ARBA00023242"/>
    </source>
</evidence>
<dbReference type="Proteomes" id="UP000614601">
    <property type="component" value="Unassembled WGS sequence"/>
</dbReference>
<reference evidence="10" key="1">
    <citation type="submission" date="2020-09" db="EMBL/GenBank/DDBJ databases">
        <authorList>
            <person name="Kikuchi T."/>
        </authorList>
    </citation>
    <scope>NUCLEOTIDE SEQUENCE</scope>
    <source>
        <strain evidence="10">SH1</strain>
    </source>
</reference>
<dbReference type="GO" id="GO:0016787">
    <property type="term" value="F:hydrolase activity"/>
    <property type="evidence" value="ECO:0007669"/>
    <property type="project" value="UniProtKB-KW"/>
</dbReference>
<dbReference type="PANTHER" id="PTHR11093">
    <property type="entry name" value="RUVB-RELATED REPTIN AND PONTIN"/>
    <property type="match status" value="1"/>
</dbReference>
<comment type="caution">
    <text evidence="10">The sequence shown here is derived from an EMBL/GenBank/DDBJ whole genome shotgun (WGS) entry which is preliminary data.</text>
</comment>
<evidence type="ECO:0000313" key="10">
    <source>
        <dbReference type="EMBL" id="CAD5229278.1"/>
    </source>
</evidence>
<name>A0A811LPC2_9BILA</name>
<keyword evidence="4 8" id="KW-0378">Hydrolase</keyword>
<dbReference type="AlphaFoldDB" id="A0A811LPC2"/>
<keyword evidence="8" id="KW-0805">Transcription regulation</keyword>
<feature type="domain" description="AAA+ ATPase" evidence="9">
    <location>
        <begin position="75"/>
        <end position="376"/>
    </location>
</feature>
<dbReference type="EMBL" id="CAJFDH010000006">
    <property type="protein sequence ID" value="CAD5229278.1"/>
    <property type="molecule type" value="Genomic_DNA"/>
</dbReference>
<evidence type="ECO:0000256" key="8">
    <source>
        <dbReference type="RuleBase" id="RU363048"/>
    </source>
</evidence>
<dbReference type="OrthoDB" id="10060499at2759"/>
<dbReference type="SUPFAM" id="SSF52540">
    <property type="entry name" value="P-loop containing nucleoside triphosphate hydrolases"/>
    <property type="match status" value="1"/>
</dbReference>
<keyword evidence="3 8" id="KW-0547">Nucleotide-binding</keyword>
<dbReference type="Gene3D" id="3.40.50.300">
    <property type="entry name" value="P-loop containing nucleotide triphosphate hydrolases"/>
    <property type="match status" value="1"/>
</dbReference>
<evidence type="ECO:0000256" key="2">
    <source>
        <dbReference type="ARBA" id="ARBA00007519"/>
    </source>
</evidence>
<keyword evidence="11" id="KW-1185">Reference proteome</keyword>
<dbReference type="Gene3D" id="1.10.8.60">
    <property type="match status" value="1"/>
</dbReference>
<comment type="catalytic activity">
    <reaction evidence="8">
        <text>ATP + H2O = ADP + phosphate + H(+)</text>
        <dbReference type="Rhea" id="RHEA:13065"/>
        <dbReference type="ChEBI" id="CHEBI:15377"/>
        <dbReference type="ChEBI" id="CHEBI:15378"/>
        <dbReference type="ChEBI" id="CHEBI:30616"/>
        <dbReference type="ChEBI" id="CHEBI:43474"/>
        <dbReference type="ChEBI" id="CHEBI:456216"/>
        <dbReference type="EC" id="3.6.4.12"/>
    </reaction>
</comment>
<dbReference type="Pfam" id="PF17856">
    <property type="entry name" value="TIP49_C"/>
    <property type="match status" value="1"/>
</dbReference>
<evidence type="ECO:0000313" key="11">
    <source>
        <dbReference type="Proteomes" id="UP000614601"/>
    </source>
</evidence>
<evidence type="ECO:0000256" key="5">
    <source>
        <dbReference type="ARBA" id="ARBA00022806"/>
    </source>
</evidence>
<dbReference type="GO" id="GO:0005524">
    <property type="term" value="F:ATP binding"/>
    <property type="evidence" value="ECO:0007669"/>
    <property type="project" value="UniProtKB-KW"/>
</dbReference>
<dbReference type="EMBL" id="CAJFCW020000006">
    <property type="protein sequence ID" value="CAG9126223.1"/>
    <property type="molecule type" value="Genomic_DNA"/>
</dbReference>
<evidence type="ECO:0000256" key="4">
    <source>
        <dbReference type="ARBA" id="ARBA00022801"/>
    </source>
</evidence>
<keyword evidence="8" id="KW-0804">Transcription</keyword>
<dbReference type="GO" id="GO:0005634">
    <property type="term" value="C:nucleus"/>
    <property type="evidence" value="ECO:0007669"/>
    <property type="project" value="UniProtKB-SubCell"/>
</dbReference>
<evidence type="ECO:0000256" key="1">
    <source>
        <dbReference type="ARBA" id="ARBA00004123"/>
    </source>
</evidence>
<dbReference type="GO" id="GO:0010628">
    <property type="term" value="P:positive regulation of gene expression"/>
    <property type="evidence" value="ECO:0007669"/>
    <property type="project" value="UniProtKB-ARBA"/>
</dbReference>
<dbReference type="Gene3D" id="2.40.50.360">
    <property type="entry name" value="RuvB-like helicase, domain II"/>
    <property type="match status" value="1"/>
</dbReference>
<dbReference type="FunFam" id="2.40.50.360:FF:000001">
    <property type="entry name" value="RuvB-like helicase"/>
    <property type="match status" value="1"/>
</dbReference>
<dbReference type="GO" id="GO:0003678">
    <property type="term" value="F:DNA helicase activity"/>
    <property type="evidence" value="ECO:0007669"/>
    <property type="project" value="UniProtKB-EC"/>
</dbReference>
<accession>A0A811LPC2</accession>
<dbReference type="SUPFAM" id="SSF50249">
    <property type="entry name" value="Nucleic acid-binding proteins"/>
    <property type="match status" value="1"/>
</dbReference>
<dbReference type="FunFam" id="1.10.8.60:FF:000010">
    <property type="entry name" value="RuvB-like helicase"/>
    <property type="match status" value="1"/>
</dbReference>
<evidence type="ECO:0000256" key="3">
    <source>
        <dbReference type="ARBA" id="ARBA00022741"/>
    </source>
</evidence>
<evidence type="ECO:0000259" key="9">
    <source>
        <dbReference type="SMART" id="SM00382"/>
    </source>
</evidence>
<dbReference type="EC" id="3.6.4.12" evidence="8"/>
<protein>
    <recommendedName>
        <fullName evidence="8">RuvB-like helicase</fullName>
        <ecNumber evidence="8">3.6.4.12</ecNumber>
    </recommendedName>
</protein>
<organism evidence="10 11">
    <name type="scientific">Bursaphelenchus okinawaensis</name>
    <dbReference type="NCBI Taxonomy" id="465554"/>
    <lineage>
        <taxon>Eukaryota</taxon>
        <taxon>Metazoa</taxon>
        <taxon>Ecdysozoa</taxon>
        <taxon>Nematoda</taxon>
        <taxon>Chromadorea</taxon>
        <taxon>Rhabditida</taxon>
        <taxon>Tylenchina</taxon>
        <taxon>Tylenchomorpha</taxon>
        <taxon>Aphelenchoidea</taxon>
        <taxon>Aphelenchoididae</taxon>
        <taxon>Bursaphelenchus</taxon>
    </lineage>
</organism>